<sequence>MKAIFKGSAGSEFLVKRNFTVGKEYDLEDAKFGFYITQDNQGKSLIFQNGVDYTFDLVVADSFIKSTVCEDSGNEVVKRNENKMVYRMNGVDVTCDYFSEKLLEVELLKAKGVSVFIDFEVSFE</sequence>
<protein>
    <submittedName>
        <fullName evidence="1">Uncharacterized protein</fullName>
    </submittedName>
</protein>
<reference evidence="1" key="1">
    <citation type="journal article" date="2021" name="PLoS Biol.">
        <title>Systematic exploration of Escherichia coli phage-host interactions with the BASEL phage collection.</title>
        <authorList>
            <person name="Maffei E."/>
            <person name="Shaidullina A."/>
            <person name="Burkolter M."/>
            <person name="Heyer Y."/>
            <person name="Estermann F."/>
            <person name="Druelle V."/>
            <person name="Sauer P."/>
            <person name="Willi L."/>
            <person name="Michaelis S."/>
            <person name="Hilbi H."/>
            <person name="Thaler D.S."/>
            <person name="Harms A."/>
        </authorList>
    </citation>
    <scope>NUCLEOTIDE SEQUENCE</scope>
    <source>
        <strain evidence="1">Bas03</strain>
    </source>
</reference>
<proteinExistence type="predicted"/>
<keyword evidence="2" id="KW-1185">Reference proteome</keyword>
<organism evidence="1 2">
    <name type="scientific">Escherichia phage JulesPiccard</name>
    <dbReference type="NCBI Taxonomy" id="2851956"/>
    <lineage>
        <taxon>Viruses</taxon>
        <taxon>Duplodnaviria</taxon>
        <taxon>Heunggongvirae</taxon>
        <taxon>Uroviricota</taxon>
        <taxon>Caudoviricetes</taxon>
        <taxon>Drexlerviridae</taxon>
        <taxon>Braunvirinae</taxon>
        <taxon>Julespiccardvirus</taxon>
        <taxon>Julespiccardvirus julespiccard</taxon>
    </lineage>
</organism>
<dbReference type="EMBL" id="MZ501087">
    <property type="protein sequence ID" value="QXV81850.1"/>
    <property type="molecule type" value="Genomic_DNA"/>
</dbReference>
<accession>A0AAE8B2R1</accession>
<evidence type="ECO:0000313" key="2">
    <source>
        <dbReference type="Proteomes" id="UP000828115"/>
    </source>
</evidence>
<gene>
    <name evidence="1" type="ORF">bas03_0023</name>
</gene>
<dbReference type="Proteomes" id="UP000828115">
    <property type="component" value="Segment"/>
</dbReference>
<evidence type="ECO:0000313" key="1">
    <source>
        <dbReference type="EMBL" id="QXV81850.1"/>
    </source>
</evidence>
<name>A0AAE8B2R1_9CAUD</name>